<accession>A0A0W8FHU2</accession>
<reference evidence="1" key="1">
    <citation type="journal article" date="2015" name="Proc. Natl. Acad. Sci. U.S.A.">
        <title>Networks of energetic and metabolic interactions define dynamics in microbial communities.</title>
        <authorList>
            <person name="Embree M."/>
            <person name="Liu J.K."/>
            <person name="Al-Bassam M.M."/>
            <person name="Zengler K."/>
        </authorList>
    </citation>
    <scope>NUCLEOTIDE SEQUENCE</scope>
</reference>
<dbReference type="SUPFAM" id="SSF49777">
    <property type="entry name" value="PEBP-like"/>
    <property type="match status" value="1"/>
</dbReference>
<dbReference type="Pfam" id="PF01161">
    <property type="entry name" value="PBP"/>
    <property type="match status" value="1"/>
</dbReference>
<dbReference type="InterPro" id="IPR008914">
    <property type="entry name" value="PEBP"/>
</dbReference>
<evidence type="ECO:0000313" key="1">
    <source>
        <dbReference type="EMBL" id="KUG20470.1"/>
    </source>
</evidence>
<dbReference type="NCBIfam" id="TIGR00481">
    <property type="entry name" value="YbhB/YbcL family Raf kinase inhibitor-like protein"/>
    <property type="match status" value="1"/>
</dbReference>
<gene>
    <name evidence="1" type="ORF">ASZ90_009783</name>
</gene>
<evidence type="ECO:0008006" key="2">
    <source>
        <dbReference type="Google" id="ProtNLM"/>
    </source>
</evidence>
<proteinExistence type="predicted"/>
<dbReference type="Gene3D" id="3.90.280.10">
    <property type="entry name" value="PEBP-like"/>
    <property type="match status" value="1"/>
</dbReference>
<comment type="caution">
    <text evidence="1">The sequence shown here is derived from an EMBL/GenBank/DDBJ whole genome shotgun (WGS) entry which is preliminary data.</text>
</comment>
<name>A0A0W8FHU2_9ZZZZ</name>
<dbReference type="EMBL" id="LNQE01001187">
    <property type="protein sequence ID" value="KUG20470.1"/>
    <property type="molecule type" value="Genomic_DNA"/>
</dbReference>
<sequence length="151" mass="16362">MHPLTVKLGFDEFPILHTCRGGDVSPGIAIEGVLPNIKSIAILATNTPEEGPSRAAWLIWNINPMPVIPEGIPKGPEISSPIRAVQGRNDFGVVGYTGPCPNKGEIETYLFRVYALDIDINLPAGSDWEAFVRATDRYMNQVGEAIALYTG</sequence>
<protein>
    <recommendedName>
        <fullName evidence="2">Phospholipid-binding protein</fullName>
    </recommendedName>
</protein>
<dbReference type="InterPro" id="IPR036610">
    <property type="entry name" value="PEBP-like_sf"/>
</dbReference>
<dbReference type="InterPro" id="IPR005247">
    <property type="entry name" value="YbhB_YbcL/LppC-like"/>
</dbReference>
<organism evidence="1">
    <name type="scientific">hydrocarbon metagenome</name>
    <dbReference type="NCBI Taxonomy" id="938273"/>
    <lineage>
        <taxon>unclassified sequences</taxon>
        <taxon>metagenomes</taxon>
        <taxon>ecological metagenomes</taxon>
    </lineage>
</organism>
<dbReference type="CDD" id="cd00865">
    <property type="entry name" value="PEBP_bact_arch"/>
    <property type="match status" value="1"/>
</dbReference>
<dbReference type="AlphaFoldDB" id="A0A0W8FHU2"/>